<organism evidence="3 4">
    <name type="scientific">Ephemeroptericola cinctiostellae</name>
    <dbReference type="NCBI Taxonomy" id="2268024"/>
    <lineage>
        <taxon>Bacteria</taxon>
        <taxon>Pseudomonadati</taxon>
        <taxon>Pseudomonadota</taxon>
        <taxon>Betaproteobacteria</taxon>
        <taxon>Burkholderiales</taxon>
        <taxon>Burkholderiaceae</taxon>
        <taxon>Ephemeroptericola</taxon>
    </lineage>
</organism>
<dbReference type="Gene3D" id="3.40.50.12020">
    <property type="entry name" value="Uncharacterised protein family UPF0261, NN domain"/>
    <property type="match status" value="1"/>
</dbReference>
<dbReference type="RefSeq" id="WP_114563125.1">
    <property type="nucleotide sequence ID" value="NZ_CP031124.1"/>
</dbReference>
<evidence type="ECO:0000259" key="2">
    <source>
        <dbReference type="Pfam" id="PF23189"/>
    </source>
</evidence>
<dbReference type="OrthoDB" id="9776369at2"/>
<dbReference type="CDD" id="cd15488">
    <property type="entry name" value="Tm-1-like"/>
    <property type="match status" value="1"/>
</dbReference>
<dbReference type="PIRSF" id="PIRSF033271">
    <property type="entry name" value="UCP033271"/>
    <property type="match status" value="1"/>
</dbReference>
<dbReference type="InterPro" id="IPR044122">
    <property type="entry name" value="UPF0261_N"/>
</dbReference>
<feature type="domain" description="UPF0261" evidence="1">
    <location>
        <begin position="6"/>
        <end position="179"/>
    </location>
</feature>
<dbReference type="KEGG" id="hyf:DTO96_101738"/>
<feature type="domain" description="UPF0261" evidence="2">
    <location>
        <begin position="187"/>
        <end position="403"/>
    </location>
</feature>
<reference evidence="4" key="1">
    <citation type="submission" date="2018-07" db="EMBL/GenBank/DDBJ databases">
        <authorList>
            <person name="Kim H."/>
        </authorList>
    </citation>
    <scope>NUCLEOTIDE SEQUENCE [LARGE SCALE GENOMIC DNA]</scope>
    <source>
        <strain evidence="4">F02</strain>
    </source>
</reference>
<accession>A0A345DCB0</accession>
<protein>
    <submittedName>
        <fullName evidence="3">Uncharacterized protein</fullName>
    </submittedName>
</protein>
<dbReference type="Pfam" id="PF06792">
    <property type="entry name" value="UPF0261"/>
    <property type="match status" value="1"/>
</dbReference>
<evidence type="ECO:0000259" key="1">
    <source>
        <dbReference type="Pfam" id="PF06792"/>
    </source>
</evidence>
<dbReference type="AlphaFoldDB" id="A0A345DCB0"/>
<evidence type="ECO:0000313" key="4">
    <source>
        <dbReference type="Proteomes" id="UP000252182"/>
    </source>
</evidence>
<keyword evidence="4" id="KW-1185">Reference proteome</keyword>
<dbReference type="EMBL" id="CP031124">
    <property type="protein sequence ID" value="AXF85998.1"/>
    <property type="molecule type" value="Genomic_DNA"/>
</dbReference>
<dbReference type="InterPro" id="IPR051353">
    <property type="entry name" value="Tobamovirus_resist_UPF0261"/>
</dbReference>
<dbReference type="PANTHER" id="PTHR31862:SF1">
    <property type="entry name" value="UPF0261 DOMAIN PROTEIN (AFU_ORTHOLOGUE AFUA_1G10120)"/>
    <property type="match status" value="1"/>
</dbReference>
<evidence type="ECO:0000313" key="3">
    <source>
        <dbReference type="EMBL" id="AXF85998.1"/>
    </source>
</evidence>
<dbReference type="Gene3D" id="3.40.50.12030">
    <property type="entry name" value="Uncharacterised protein family UPF0261, NC domain"/>
    <property type="match status" value="1"/>
</dbReference>
<gene>
    <name evidence="3" type="ORF">DTO96_101738</name>
</gene>
<name>A0A345DCB0_9BURK</name>
<sequence length="416" mass="43317">MAKANPTILLIGTADTKMDELRFIQHCIDGLYGKHILMDVGVLEGATGVDISNNQVAAAAGVDIPSIIAYHDENAAMSAMALGASRLAAELYAQGSIDGLLVLGGTMGTDLALDVASALPLGIPKVVLSTVSYSPLIPTDRIPPDLTMILWAGGLYGLNSLCKATLSQAAGAVVGAAQAALIPTFDKPIIGMTSLGKTCLKYMVKLKPALEQRGFEVAVFHTTGMGGRAFEGLAAQGVFSAVMDFSLQELSNLLGGSAVHAGETRLLGAGLSGTPQIVAPGAIDMIDMPTWAPVPDALKEVDIRTHNRLISCAASPEPMRRLVAREIVARMSQSTAPSCFILPKQGVQAWDKAGEELCDESGKAAFNDELIASAAGKIDVIELDAHINDDAFVDAVLAVFDDWLARGLIKVKGAAA</sequence>
<dbReference type="Pfam" id="PF23189">
    <property type="entry name" value="UPF0261_C"/>
    <property type="match status" value="1"/>
</dbReference>
<proteinExistence type="predicted"/>
<dbReference type="Proteomes" id="UP000252182">
    <property type="component" value="Chromosome"/>
</dbReference>
<dbReference type="PANTHER" id="PTHR31862">
    <property type="entry name" value="UPF0261 DOMAIN PROTEIN (AFU_ORTHOLOGUE AFUA_1G10120)"/>
    <property type="match status" value="1"/>
</dbReference>
<dbReference type="InterPro" id="IPR008322">
    <property type="entry name" value="UPF0261"/>
</dbReference>
<dbReference type="InterPro" id="IPR056778">
    <property type="entry name" value="UPF0261_C"/>
</dbReference>